<dbReference type="Pfam" id="PF08711">
    <property type="entry name" value="Med26"/>
    <property type="match status" value="1"/>
</dbReference>
<dbReference type="Pfam" id="PF06881">
    <property type="entry name" value="Elongin_A"/>
    <property type="match status" value="1"/>
</dbReference>
<dbReference type="Proteomes" id="UP001159405">
    <property type="component" value="Unassembled WGS sequence"/>
</dbReference>
<evidence type="ECO:0000259" key="2">
    <source>
        <dbReference type="PROSITE" id="PS51319"/>
    </source>
</evidence>
<evidence type="ECO:0000313" key="3">
    <source>
        <dbReference type="EMBL" id="CAH3171153.1"/>
    </source>
</evidence>
<dbReference type="InterPro" id="IPR035441">
    <property type="entry name" value="TFIIS/LEDGF_dom_sf"/>
</dbReference>
<name>A0ABN8QVR8_9CNID</name>
<gene>
    <name evidence="3" type="ORF">PLOB_00011631</name>
</gene>
<proteinExistence type="predicted"/>
<dbReference type="InterPro" id="IPR010684">
    <property type="entry name" value="RNA_pol_II_trans_fac_SIII_A"/>
</dbReference>
<sequence>MLFICNCFPQATGIGRAVNRYRKHGSEIGDLASGLVTKWKELLKKEPGPSHKYPSSNDSCKGIFHLSSSHSDYSQRESVSVSSRSEVKIDHSQLKIKHDKSEYRTGELRAKIDGPSESDDIDMDCVDNKQGEFQHKMGKIKAKTHRQSASEVKIDVNNKHVKLKHKTGEVRANKVNGQCASDEEANTVHINNKDMELKHKIAEVKAKIKGETASDELKMDHVNSEHLKSEERIAGVKWNVKPSSLSEVEMDHVIVKSKNKTGENKSKARSAPQLCDVSFGCEPVNVKQKKRPTTSASAAMATKMTFSDSVRPDLELPPLPSSLSVKNSLLPEIQPTYRPLRMSGFGEISPKKKKGVVSGELDEHALMSRKSRTQVFSGRKIATSSGVVTSLFELCIRVLMENVDALGDTGGVPYDILQPVLEKCSPQQLFQLEECNPYFIDDTEPLWEKHCCREFKGTKPDRGQTWRELYMKNEEDREARLKRINEKITASQKAKKPERQVKLAYVETVAKPPPAIRRKQAKFGTGKGVHHSGPVETPSRIMSQAHHRNVGSSPAKKQAVPAPMMKKTMKLFKNQRL</sequence>
<accession>A0ABN8QVR8</accession>
<dbReference type="Gene3D" id="6.10.250.3180">
    <property type="match status" value="1"/>
</dbReference>
<dbReference type="InterPro" id="IPR051870">
    <property type="entry name" value="Elongin-A_domain"/>
</dbReference>
<comment type="caution">
    <text evidence="3">The sequence shown here is derived from an EMBL/GenBank/DDBJ whole genome shotgun (WGS) entry which is preliminary data.</text>
</comment>
<protein>
    <recommendedName>
        <fullName evidence="2">TFIIS N-terminal domain-containing protein</fullName>
    </recommendedName>
</protein>
<comment type="subcellular location">
    <subcellularLocation>
        <location evidence="1">Nucleus</location>
    </subcellularLocation>
</comment>
<keyword evidence="1" id="KW-0539">Nucleus</keyword>
<organism evidence="3 4">
    <name type="scientific">Porites lobata</name>
    <dbReference type="NCBI Taxonomy" id="104759"/>
    <lineage>
        <taxon>Eukaryota</taxon>
        <taxon>Metazoa</taxon>
        <taxon>Cnidaria</taxon>
        <taxon>Anthozoa</taxon>
        <taxon>Hexacorallia</taxon>
        <taxon>Scleractinia</taxon>
        <taxon>Fungiina</taxon>
        <taxon>Poritidae</taxon>
        <taxon>Porites</taxon>
    </lineage>
</organism>
<dbReference type="EMBL" id="CALNXK010000161">
    <property type="protein sequence ID" value="CAH3171153.1"/>
    <property type="molecule type" value="Genomic_DNA"/>
</dbReference>
<evidence type="ECO:0000313" key="4">
    <source>
        <dbReference type="Proteomes" id="UP001159405"/>
    </source>
</evidence>
<dbReference type="PROSITE" id="PS51319">
    <property type="entry name" value="TFIIS_N"/>
    <property type="match status" value="1"/>
</dbReference>
<keyword evidence="4" id="KW-1185">Reference proteome</keyword>
<dbReference type="InterPro" id="IPR017923">
    <property type="entry name" value="TFIIS_N"/>
</dbReference>
<dbReference type="SUPFAM" id="SSF47676">
    <property type="entry name" value="Conserved domain common to transcription factors TFIIS, elongin A, CRSP70"/>
    <property type="match status" value="1"/>
</dbReference>
<dbReference type="PANTHER" id="PTHR15141:SF76">
    <property type="entry name" value="TRANSCRIPTION ELONGATION FACTOR B POLYPEPTIDE 3"/>
    <property type="match status" value="1"/>
</dbReference>
<evidence type="ECO:0000256" key="1">
    <source>
        <dbReference type="PROSITE-ProRule" id="PRU00649"/>
    </source>
</evidence>
<reference evidence="3 4" key="1">
    <citation type="submission" date="2022-05" db="EMBL/GenBank/DDBJ databases">
        <authorList>
            <consortium name="Genoscope - CEA"/>
            <person name="William W."/>
        </authorList>
    </citation>
    <scope>NUCLEOTIDE SEQUENCE [LARGE SCALE GENOMIC DNA]</scope>
</reference>
<feature type="domain" description="TFIIS N-terminal" evidence="2">
    <location>
        <begin position="1"/>
        <end position="46"/>
    </location>
</feature>
<dbReference type="PANTHER" id="PTHR15141">
    <property type="entry name" value="TRANSCRIPTION ELONGATION FACTOR B POLYPEPTIDE 3"/>
    <property type="match status" value="1"/>
</dbReference>
<dbReference type="Gene3D" id="1.20.930.10">
    <property type="entry name" value="Conserved domain common to transcription factors TFIIS, elongin A, CRSP70"/>
    <property type="match status" value="1"/>
</dbReference>
<feature type="non-terminal residue" evidence="3">
    <location>
        <position position="577"/>
    </location>
</feature>